<keyword evidence="2" id="KW-1185">Reference proteome</keyword>
<sequence>MKRAFSRAVFWPIFNRAVLLRPACLKSKPGTAHIRAVPCRVLYRDVLVPCRAVRTHAVPRAVRPVGHL</sequence>
<accession>A0A067FNA9</accession>
<gene>
    <name evidence="1" type="ORF">CISIN_1g035315mg</name>
</gene>
<protein>
    <submittedName>
        <fullName evidence="1">Uncharacterized protein</fullName>
    </submittedName>
</protein>
<organism evidence="1 2">
    <name type="scientific">Citrus sinensis</name>
    <name type="common">Sweet orange</name>
    <name type="synonym">Citrus aurantium var. sinensis</name>
    <dbReference type="NCBI Taxonomy" id="2711"/>
    <lineage>
        <taxon>Eukaryota</taxon>
        <taxon>Viridiplantae</taxon>
        <taxon>Streptophyta</taxon>
        <taxon>Embryophyta</taxon>
        <taxon>Tracheophyta</taxon>
        <taxon>Spermatophyta</taxon>
        <taxon>Magnoliopsida</taxon>
        <taxon>eudicotyledons</taxon>
        <taxon>Gunneridae</taxon>
        <taxon>Pentapetalae</taxon>
        <taxon>rosids</taxon>
        <taxon>malvids</taxon>
        <taxon>Sapindales</taxon>
        <taxon>Rutaceae</taxon>
        <taxon>Aurantioideae</taxon>
        <taxon>Citrus</taxon>
    </lineage>
</organism>
<dbReference type="Proteomes" id="UP000027120">
    <property type="component" value="Unassembled WGS sequence"/>
</dbReference>
<dbReference type="EMBL" id="KK784905">
    <property type="protein sequence ID" value="KDO64922.1"/>
    <property type="molecule type" value="Genomic_DNA"/>
</dbReference>
<evidence type="ECO:0000313" key="1">
    <source>
        <dbReference type="EMBL" id="KDO64922.1"/>
    </source>
</evidence>
<name>A0A067FNA9_CITSI</name>
<dbReference type="AlphaFoldDB" id="A0A067FNA9"/>
<reference evidence="1 2" key="1">
    <citation type="submission" date="2014-04" db="EMBL/GenBank/DDBJ databases">
        <authorList>
            <consortium name="International Citrus Genome Consortium"/>
            <person name="Gmitter F."/>
            <person name="Chen C."/>
            <person name="Farmerie W."/>
            <person name="Harkins T."/>
            <person name="Desany B."/>
            <person name="Mohiuddin M."/>
            <person name="Kodira C."/>
            <person name="Borodovsky M."/>
            <person name="Lomsadze A."/>
            <person name="Burns P."/>
            <person name="Jenkins J."/>
            <person name="Prochnik S."/>
            <person name="Shu S."/>
            <person name="Chapman J."/>
            <person name="Pitluck S."/>
            <person name="Schmutz J."/>
            <person name="Rokhsar D."/>
        </authorList>
    </citation>
    <scope>NUCLEOTIDE SEQUENCE</scope>
</reference>
<evidence type="ECO:0000313" key="2">
    <source>
        <dbReference type="Proteomes" id="UP000027120"/>
    </source>
</evidence>
<proteinExistence type="predicted"/>